<dbReference type="PROSITE" id="PS00237">
    <property type="entry name" value="G_PROTEIN_RECEP_F1_1"/>
    <property type="match status" value="1"/>
</dbReference>
<evidence type="ECO:0000313" key="13">
    <source>
        <dbReference type="EMBL" id="CAL1528023.1"/>
    </source>
</evidence>
<organism evidence="13 14">
    <name type="scientific">Lymnaea stagnalis</name>
    <name type="common">Great pond snail</name>
    <name type="synonym">Helix stagnalis</name>
    <dbReference type="NCBI Taxonomy" id="6523"/>
    <lineage>
        <taxon>Eukaryota</taxon>
        <taxon>Metazoa</taxon>
        <taxon>Spiralia</taxon>
        <taxon>Lophotrochozoa</taxon>
        <taxon>Mollusca</taxon>
        <taxon>Gastropoda</taxon>
        <taxon>Heterobranchia</taxon>
        <taxon>Euthyneura</taxon>
        <taxon>Panpulmonata</taxon>
        <taxon>Hygrophila</taxon>
        <taxon>Lymnaeoidea</taxon>
        <taxon>Lymnaeidae</taxon>
        <taxon>Lymnaea</taxon>
    </lineage>
</organism>
<dbReference type="SUPFAM" id="SSF81321">
    <property type="entry name" value="Family A G protein-coupled receptor-like"/>
    <property type="match status" value="1"/>
</dbReference>
<evidence type="ECO:0000256" key="11">
    <source>
        <dbReference type="SAM" id="Phobius"/>
    </source>
</evidence>
<keyword evidence="6 11" id="KW-0472">Membrane</keyword>
<dbReference type="PRINTS" id="PR00237">
    <property type="entry name" value="GPCRRHODOPSN"/>
</dbReference>
<evidence type="ECO:0000256" key="10">
    <source>
        <dbReference type="SAM" id="MobiDB-lite"/>
    </source>
</evidence>
<feature type="compositionally biased region" description="Polar residues" evidence="10">
    <location>
        <begin position="246"/>
        <end position="255"/>
    </location>
</feature>
<dbReference type="InterPro" id="IPR000276">
    <property type="entry name" value="GPCR_Rhodpsn"/>
</dbReference>
<evidence type="ECO:0000313" key="14">
    <source>
        <dbReference type="Proteomes" id="UP001497497"/>
    </source>
</evidence>
<feature type="transmembrane region" description="Helical" evidence="11">
    <location>
        <begin position="147"/>
        <end position="166"/>
    </location>
</feature>
<dbReference type="InterPro" id="IPR017452">
    <property type="entry name" value="GPCR_Rhodpsn_7TM"/>
</dbReference>
<evidence type="ECO:0000256" key="6">
    <source>
        <dbReference type="ARBA" id="ARBA00023136"/>
    </source>
</evidence>
<dbReference type="PANTHER" id="PTHR24235">
    <property type="entry name" value="NEUROPEPTIDE Y RECEPTOR"/>
    <property type="match status" value="1"/>
</dbReference>
<keyword evidence="4 11" id="KW-1133">Transmembrane helix</keyword>
<accession>A0AAV2H4D7</accession>
<dbReference type="PROSITE" id="PS50262">
    <property type="entry name" value="G_PROTEIN_RECEP_F1_2"/>
    <property type="match status" value="1"/>
</dbReference>
<dbReference type="GO" id="GO:0016020">
    <property type="term" value="C:membrane"/>
    <property type="evidence" value="ECO:0007669"/>
    <property type="project" value="UniProtKB-SubCell"/>
</dbReference>
<dbReference type="Pfam" id="PF00001">
    <property type="entry name" value="7tm_1"/>
    <property type="match status" value="1"/>
</dbReference>
<keyword evidence="3 9" id="KW-0812">Transmembrane</keyword>
<dbReference type="Gene3D" id="1.20.1070.10">
    <property type="entry name" value="Rhodopsin 7-helix transmembrane proteins"/>
    <property type="match status" value="1"/>
</dbReference>
<keyword evidence="7 9" id="KW-0675">Receptor</keyword>
<gene>
    <name evidence="13" type="ORF">GSLYS_00002193001</name>
</gene>
<feature type="compositionally biased region" description="Basic and acidic residues" evidence="10">
    <location>
        <begin position="235"/>
        <end position="245"/>
    </location>
</feature>
<evidence type="ECO:0000256" key="7">
    <source>
        <dbReference type="ARBA" id="ARBA00023170"/>
    </source>
</evidence>
<evidence type="ECO:0000256" key="4">
    <source>
        <dbReference type="ARBA" id="ARBA00022989"/>
    </source>
</evidence>
<dbReference type="PRINTS" id="PR01012">
    <property type="entry name" value="NRPEPTIDEYR"/>
</dbReference>
<protein>
    <recommendedName>
        <fullName evidence="12">G-protein coupled receptors family 1 profile domain-containing protein</fullName>
    </recommendedName>
</protein>
<feature type="domain" description="G-protein coupled receptors family 1 profile" evidence="12">
    <location>
        <begin position="1"/>
        <end position="205"/>
    </location>
</feature>
<evidence type="ECO:0000256" key="8">
    <source>
        <dbReference type="ARBA" id="ARBA00023224"/>
    </source>
</evidence>
<dbReference type="Proteomes" id="UP001497497">
    <property type="component" value="Unassembled WGS sequence"/>
</dbReference>
<evidence type="ECO:0000256" key="2">
    <source>
        <dbReference type="ARBA" id="ARBA00010663"/>
    </source>
</evidence>
<evidence type="ECO:0000256" key="1">
    <source>
        <dbReference type="ARBA" id="ARBA00004141"/>
    </source>
</evidence>
<keyword evidence="8 9" id="KW-0807">Transducer</keyword>
<feature type="transmembrane region" description="Helical" evidence="11">
    <location>
        <begin position="186"/>
        <end position="208"/>
    </location>
</feature>
<dbReference type="AlphaFoldDB" id="A0AAV2H4D7"/>
<keyword evidence="14" id="KW-1185">Reference proteome</keyword>
<comment type="caution">
    <text evidence="13">The sequence shown here is derived from an EMBL/GenBank/DDBJ whole genome shotgun (WGS) entry which is preliminary data.</text>
</comment>
<dbReference type="GO" id="GO:0004983">
    <property type="term" value="F:neuropeptide Y receptor activity"/>
    <property type="evidence" value="ECO:0007669"/>
    <property type="project" value="InterPro"/>
</dbReference>
<feature type="non-terminal residue" evidence="13">
    <location>
        <position position="1"/>
    </location>
</feature>
<dbReference type="PANTHER" id="PTHR24235:SF12">
    <property type="entry name" value="G-PROTEIN COUPLED RECEPTORS FAMILY 1 PROFILE DOMAIN-CONTAINING PROTEIN"/>
    <property type="match status" value="1"/>
</dbReference>
<comment type="subcellular location">
    <subcellularLocation>
        <location evidence="1">Membrane</location>
        <topology evidence="1">Multi-pass membrane protein</topology>
    </subcellularLocation>
</comment>
<feature type="non-terminal residue" evidence="13">
    <location>
        <position position="255"/>
    </location>
</feature>
<feature type="transmembrane region" description="Helical" evidence="11">
    <location>
        <begin position="39"/>
        <end position="59"/>
    </location>
</feature>
<sequence>RIVPALATIDVFVSTLTIVVIALDRYLSIVHTSQLTTRHVVSALVIIWTLSILLSTPLFCFHKIDTQEMYEHTFIQQCIDHWPDELFREVYTTAVMLIQYLTPASFISCLHAKICKFLHYRLEERPGSDTQIQARAKNDLKRHRRNMALLTAMALVFSVTWLPLTLLNITADLFHEVFQEGQYNLLHAISLLLAMSSSMANPIMYGWYNSNFRKALCELLGFSDAFSGKGSSNERSQKKTSKDLNRNNTSSKSNS</sequence>
<comment type="similarity">
    <text evidence="2 9">Belongs to the G-protein coupled receptor 1 family.</text>
</comment>
<feature type="transmembrane region" description="Helical" evidence="11">
    <location>
        <begin position="6"/>
        <end position="27"/>
    </location>
</feature>
<evidence type="ECO:0000256" key="3">
    <source>
        <dbReference type="ARBA" id="ARBA00022692"/>
    </source>
</evidence>
<feature type="region of interest" description="Disordered" evidence="10">
    <location>
        <begin position="227"/>
        <end position="255"/>
    </location>
</feature>
<proteinExistence type="inferred from homology"/>
<dbReference type="InterPro" id="IPR000611">
    <property type="entry name" value="NPY_rcpt"/>
</dbReference>
<feature type="transmembrane region" description="Helical" evidence="11">
    <location>
        <begin position="90"/>
        <end position="112"/>
    </location>
</feature>
<name>A0AAV2H4D7_LYMST</name>
<evidence type="ECO:0000256" key="5">
    <source>
        <dbReference type="ARBA" id="ARBA00023040"/>
    </source>
</evidence>
<dbReference type="EMBL" id="CAXITT010000026">
    <property type="protein sequence ID" value="CAL1528023.1"/>
    <property type="molecule type" value="Genomic_DNA"/>
</dbReference>
<evidence type="ECO:0000256" key="9">
    <source>
        <dbReference type="RuleBase" id="RU000688"/>
    </source>
</evidence>
<reference evidence="13 14" key="1">
    <citation type="submission" date="2024-04" db="EMBL/GenBank/DDBJ databases">
        <authorList>
            <consortium name="Genoscope - CEA"/>
            <person name="William W."/>
        </authorList>
    </citation>
    <scope>NUCLEOTIDE SEQUENCE [LARGE SCALE GENOMIC DNA]</scope>
</reference>
<keyword evidence="5 9" id="KW-0297">G-protein coupled receptor</keyword>
<evidence type="ECO:0000259" key="12">
    <source>
        <dbReference type="PROSITE" id="PS50262"/>
    </source>
</evidence>